<gene>
    <name evidence="2" type="ORF">U0042_02845</name>
</gene>
<dbReference type="InterPro" id="IPR021233">
    <property type="entry name" value="DUF2783"/>
</dbReference>
<evidence type="ECO:0000313" key="2">
    <source>
        <dbReference type="EMBL" id="WQD78663.1"/>
    </source>
</evidence>
<accession>A0ABZ0WMZ9</accession>
<proteinExistence type="predicted"/>
<sequence length="85" mass="9414">MTLNTQPNLTRPDDFYEALIDMHRDMDDAQSQSANAQLILLLANHIGDYETLTEAMRIAREGALAQRRPGCEPPQAPSVPHPMAA</sequence>
<organism evidence="2 3">
    <name type="scientific">Paraburkholderia kururiensis</name>
    <dbReference type="NCBI Taxonomy" id="984307"/>
    <lineage>
        <taxon>Bacteria</taxon>
        <taxon>Pseudomonadati</taxon>
        <taxon>Pseudomonadota</taxon>
        <taxon>Betaproteobacteria</taxon>
        <taxon>Burkholderiales</taxon>
        <taxon>Burkholderiaceae</taxon>
        <taxon>Paraburkholderia</taxon>
    </lineage>
</organism>
<evidence type="ECO:0000256" key="1">
    <source>
        <dbReference type="SAM" id="MobiDB-lite"/>
    </source>
</evidence>
<protein>
    <submittedName>
        <fullName evidence="2">DUF2783 domain-containing protein</fullName>
    </submittedName>
</protein>
<dbReference type="EMBL" id="CP139965">
    <property type="protein sequence ID" value="WQD78663.1"/>
    <property type="molecule type" value="Genomic_DNA"/>
</dbReference>
<feature type="region of interest" description="Disordered" evidence="1">
    <location>
        <begin position="64"/>
        <end position="85"/>
    </location>
</feature>
<feature type="compositionally biased region" description="Pro residues" evidence="1">
    <location>
        <begin position="71"/>
        <end position="85"/>
    </location>
</feature>
<dbReference type="Pfam" id="PF10932">
    <property type="entry name" value="DUF2783"/>
    <property type="match status" value="1"/>
</dbReference>
<keyword evidence="3" id="KW-1185">Reference proteome</keyword>
<name>A0ABZ0WMZ9_9BURK</name>
<dbReference type="Proteomes" id="UP001325479">
    <property type="component" value="Chromosome"/>
</dbReference>
<reference evidence="2 3" key="1">
    <citation type="submission" date="2023-12" db="EMBL/GenBank/DDBJ databases">
        <title>Genome sequencing and assembly of bacterial species from a model synthetic community.</title>
        <authorList>
            <person name="Hogle S.L."/>
        </authorList>
    </citation>
    <scope>NUCLEOTIDE SEQUENCE [LARGE SCALE GENOMIC DNA]</scope>
    <source>
        <strain evidence="2 3">HAMBI 2494</strain>
    </source>
</reference>
<dbReference type="RefSeq" id="WP_114809768.1">
    <property type="nucleotide sequence ID" value="NZ_CP139965.1"/>
</dbReference>
<evidence type="ECO:0000313" key="3">
    <source>
        <dbReference type="Proteomes" id="UP001325479"/>
    </source>
</evidence>